<keyword evidence="4" id="KW-0143">Chaperone</keyword>
<dbReference type="Pfam" id="PF14011">
    <property type="entry name" value="ESX-1_EspG"/>
    <property type="match status" value="1"/>
</dbReference>
<keyword evidence="6" id="KW-1185">Reference proteome</keyword>
<keyword evidence="3" id="KW-0963">Cytoplasm</keyword>
<comment type="subcellular location">
    <subcellularLocation>
        <location evidence="1">Cytoplasm</location>
    </subcellularLocation>
</comment>
<evidence type="ECO:0000256" key="2">
    <source>
        <dbReference type="ARBA" id="ARBA00006411"/>
    </source>
</evidence>
<sequence>MERTLIDLGTRPVGQDLPFADLDADRMDYLVDQMGIAELPVVLDVFPRFDAAPDLRAALIRGRDGLVADKLLHDDRVHPDLELWLRTLEQPAWYVEARIVPRPYGSHPITRVCRASNSAGSVVAVRSAERLNIRTTIRDPARDLLDVLGSEPPFEIDSISAPTDRLAEALDASPTDATGTAARLTDLGIDASSATAVAAALATCTRHTEITCVTVGSGTRSFGPHPVAVFDTPRGRLVATSTTAADGARWTSFSSGSDARLRSALTDMAEQADVS</sequence>
<dbReference type="InterPro" id="IPR025734">
    <property type="entry name" value="EspG"/>
</dbReference>
<dbReference type="Proteomes" id="UP000198327">
    <property type="component" value="Unassembled WGS sequence"/>
</dbReference>
<reference evidence="6" key="1">
    <citation type="submission" date="2017-06" db="EMBL/GenBank/DDBJ databases">
        <authorList>
            <person name="Varghese N."/>
            <person name="Submissions S."/>
        </authorList>
    </citation>
    <scope>NUCLEOTIDE SEQUENCE [LARGE SCALE GENOMIC DNA]</scope>
    <source>
        <strain evidence="6">JCM 23211</strain>
    </source>
</reference>
<dbReference type="AlphaFoldDB" id="A0A239LAW1"/>
<accession>A0A239LAW1</accession>
<name>A0A239LAW1_9NOCA</name>
<protein>
    <submittedName>
        <fullName evidence="5">EspG family protein</fullName>
    </submittedName>
</protein>
<evidence type="ECO:0000256" key="3">
    <source>
        <dbReference type="ARBA" id="ARBA00022490"/>
    </source>
</evidence>
<evidence type="ECO:0000256" key="1">
    <source>
        <dbReference type="ARBA" id="ARBA00004496"/>
    </source>
</evidence>
<evidence type="ECO:0000313" key="5">
    <source>
        <dbReference type="EMBL" id="SNT26983.1"/>
    </source>
</evidence>
<proteinExistence type="inferred from homology"/>
<dbReference type="EMBL" id="FZOW01000012">
    <property type="protein sequence ID" value="SNT26983.1"/>
    <property type="molecule type" value="Genomic_DNA"/>
</dbReference>
<organism evidence="5 6">
    <name type="scientific">Rhodococcoides kyotonense</name>
    <dbReference type="NCBI Taxonomy" id="398843"/>
    <lineage>
        <taxon>Bacteria</taxon>
        <taxon>Bacillati</taxon>
        <taxon>Actinomycetota</taxon>
        <taxon>Actinomycetes</taxon>
        <taxon>Mycobacteriales</taxon>
        <taxon>Nocardiaceae</taxon>
        <taxon>Rhodococcoides</taxon>
    </lineage>
</organism>
<evidence type="ECO:0000313" key="6">
    <source>
        <dbReference type="Proteomes" id="UP000198327"/>
    </source>
</evidence>
<evidence type="ECO:0000256" key="4">
    <source>
        <dbReference type="ARBA" id="ARBA00023186"/>
    </source>
</evidence>
<comment type="similarity">
    <text evidence="2">Belongs to the EspG family.</text>
</comment>
<gene>
    <name evidence="5" type="ORF">SAMN05421642_112132</name>
</gene>